<dbReference type="PANTHER" id="PTHR43855">
    <property type="entry name" value="THIOSULFATE SULFURTRANSFERASE"/>
    <property type="match status" value="1"/>
</dbReference>
<dbReference type="SUPFAM" id="SSF52821">
    <property type="entry name" value="Rhodanese/Cell cycle control phosphatase"/>
    <property type="match status" value="2"/>
</dbReference>
<dbReference type="Gene3D" id="3.40.250.10">
    <property type="entry name" value="Rhodanese-like domain"/>
    <property type="match status" value="1"/>
</dbReference>
<feature type="compositionally biased region" description="Basic and acidic residues" evidence="2">
    <location>
        <begin position="161"/>
        <end position="170"/>
    </location>
</feature>
<organism evidence="4">
    <name type="scientific">marine metagenome</name>
    <dbReference type="NCBI Taxonomy" id="408172"/>
    <lineage>
        <taxon>unclassified sequences</taxon>
        <taxon>metagenomes</taxon>
        <taxon>ecological metagenomes</taxon>
    </lineage>
</organism>
<dbReference type="AlphaFoldDB" id="A0A382ZR34"/>
<feature type="region of interest" description="Disordered" evidence="2">
    <location>
        <begin position="116"/>
        <end position="178"/>
    </location>
</feature>
<evidence type="ECO:0000256" key="2">
    <source>
        <dbReference type="SAM" id="MobiDB-lite"/>
    </source>
</evidence>
<feature type="domain" description="Rhodanese" evidence="3">
    <location>
        <begin position="15"/>
        <end position="120"/>
    </location>
</feature>
<name>A0A382ZR34_9ZZZZ</name>
<dbReference type="Pfam" id="PF00581">
    <property type="entry name" value="Rhodanese"/>
    <property type="match status" value="1"/>
</dbReference>
<protein>
    <recommendedName>
        <fullName evidence="3">Rhodanese domain-containing protein</fullName>
    </recommendedName>
</protein>
<dbReference type="PROSITE" id="PS50206">
    <property type="entry name" value="RHODANESE_3"/>
    <property type="match status" value="1"/>
</dbReference>
<dbReference type="SMART" id="SM00450">
    <property type="entry name" value="RHOD"/>
    <property type="match status" value="1"/>
</dbReference>
<evidence type="ECO:0000313" key="4">
    <source>
        <dbReference type="EMBL" id="SVD98076.1"/>
    </source>
</evidence>
<dbReference type="CDD" id="cd01448">
    <property type="entry name" value="TST_Repeat_1"/>
    <property type="match status" value="1"/>
</dbReference>
<proteinExistence type="predicted"/>
<evidence type="ECO:0000256" key="1">
    <source>
        <dbReference type="ARBA" id="ARBA00022737"/>
    </source>
</evidence>
<keyword evidence="1" id="KW-0677">Repeat</keyword>
<evidence type="ECO:0000259" key="3">
    <source>
        <dbReference type="PROSITE" id="PS50206"/>
    </source>
</evidence>
<dbReference type="InterPro" id="IPR001763">
    <property type="entry name" value="Rhodanese-like_dom"/>
</dbReference>
<dbReference type="InterPro" id="IPR051126">
    <property type="entry name" value="Thiosulfate_sulfurtransferase"/>
</dbReference>
<dbReference type="InterPro" id="IPR036873">
    <property type="entry name" value="Rhodanese-like_dom_sf"/>
</dbReference>
<sequence>MVSPGWLASRLDDSDVRVIEVSSANDDARYSAGHIPGASWWFWKNALWHATDWEFITAEQLAQRLGSLGVSPTDTVVIYGDPVQFGTYAFWVLTMAGHKNLRLLDGGRKRWVAEGRPLSQKSPDASPVAYTPGTADFTSRVGRDDLRAKLGQPGRQLLDVRAPEEYRGERVSPPSGDL</sequence>
<accession>A0A382ZR34</accession>
<dbReference type="PANTHER" id="PTHR43855:SF1">
    <property type="entry name" value="THIOSULFATE SULFURTRANSFERASE"/>
    <property type="match status" value="1"/>
</dbReference>
<reference evidence="4" key="1">
    <citation type="submission" date="2018-05" db="EMBL/GenBank/DDBJ databases">
        <authorList>
            <person name="Lanie J.A."/>
            <person name="Ng W.-L."/>
            <person name="Kazmierczak K.M."/>
            <person name="Andrzejewski T.M."/>
            <person name="Davidsen T.M."/>
            <person name="Wayne K.J."/>
            <person name="Tettelin H."/>
            <person name="Glass J.I."/>
            <person name="Rusch D."/>
            <person name="Podicherti R."/>
            <person name="Tsui H.-C.T."/>
            <person name="Winkler M.E."/>
        </authorList>
    </citation>
    <scope>NUCLEOTIDE SEQUENCE</scope>
</reference>
<dbReference type="EMBL" id="UINC01186048">
    <property type="protein sequence ID" value="SVD98076.1"/>
    <property type="molecule type" value="Genomic_DNA"/>
</dbReference>
<feature type="non-terminal residue" evidence="4">
    <location>
        <position position="178"/>
    </location>
</feature>
<gene>
    <name evidence="4" type="ORF">METZ01_LOCUS450930</name>
</gene>